<keyword evidence="3" id="KW-1185">Reference proteome</keyword>
<dbReference type="OMA" id="FLQWSSY"/>
<organism evidence="2 3">
    <name type="scientific">Kluyveromyces lactis (strain ATCC 8585 / CBS 2359 / DSM 70799 / NBRC 1267 / NRRL Y-1140 / WM37)</name>
    <name type="common">Yeast</name>
    <name type="synonym">Candida sphaerica</name>
    <dbReference type="NCBI Taxonomy" id="284590"/>
    <lineage>
        <taxon>Eukaryota</taxon>
        <taxon>Fungi</taxon>
        <taxon>Dikarya</taxon>
        <taxon>Ascomycota</taxon>
        <taxon>Saccharomycotina</taxon>
        <taxon>Saccharomycetes</taxon>
        <taxon>Saccharomycetales</taxon>
        <taxon>Saccharomycetaceae</taxon>
        <taxon>Kluyveromyces</taxon>
    </lineage>
</organism>
<feature type="transmembrane region" description="Helical" evidence="1">
    <location>
        <begin position="14"/>
        <end position="40"/>
    </location>
</feature>
<sequence length="232" mass="26773">MKINVSIPLQAARWFSYLLILICIEIIFILPLSNLLWIDFINRLIPNNRMHVIPLSNMANSWTVPFDLRVIANVTSTKENEIRSDIPLDVTLNLGIYCTSHRPIEAVTLSIDDNPRKLPLVCFDNLNFLSSRFNGFDSVSKTVKKDVINDFKFGFPVNPDNKRIRIDLKDYTEDYLLSYINVQFSVKYTGFRKFLLSWRRTCHLLGTLLFASLISSCFLLSFTGVFSYIVMA</sequence>
<dbReference type="STRING" id="284590.Q6CWM2"/>
<dbReference type="AlphaFoldDB" id="Q6CWM2"/>
<dbReference type="InParanoid" id="Q6CWM2"/>
<evidence type="ECO:0000313" key="2">
    <source>
        <dbReference type="EMBL" id="CAH02060.1"/>
    </source>
</evidence>
<accession>Q6CWM2</accession>
<feature type="transmembrane region" description="Helical" evidence="1">
    <location>
        <begin position="202"/>
        <end position="230"/>
    </location>
</feature>
<protein>
    <submittedName>
        <fullName evidence="2">KLLA0B03025p</fullName>
    </submittedName>
</protein>
<dbReference type="Proteomes" id="UP000000598">
    <property type="component" value="Chromosome B"/>
</dbReference>
<reference evidence="2 3" key="1">
    <citation type="journal article" date="2004" name="Nature">
        <title>Genome evolution in yeasts.</title>
        <authorList>
            <consortium name="Genolevures"/>
            <person name="Dujon B."/>
            <person name="Sherman D."/>
            <person name="Fischer G."/>
            <person name="Durrens P."/>
            <person name="Casaregola S."/>
            <person name="Lafontaine I."/>
            <person name="de Montigny J."/>
            <person name="Marck C."/>
            <person name="Neuveglise C."/>
            <person name="Talla E."/>
            <person name="Goffard N."/>
            <person name="Frangeul L."/>
            <person name="Aigle M."/>
            <person name="Anthouard V."/>
            <person name="Babour A."/>
            <person name="Barbe V."/>
            <person name="Barnay S."/>
            <person name="Blanchin S."/>
            <person name="Beckerich J.M."/>
            <person name="Beyne E."/>
            <person name="Bleykasten C."/>
            <person name="Boisrame A."/>
            <person name="Boyer J."/>
            <person name="Cattolico L."/>
            <person name="Confanioleri F."/>
            <person name="de Daruvar A."/>
            <person name="Despons L."/>
            <person name="Fabre E."/>
            <person name="Fairhead C."/>
            <person name="Ferry-Dumazet H."/>
            <person name="Groppi A."/>
            <person name="Hantraye F."/>
            <person name="Hennequin C."/>
            <person name="Jauniaux N."/>
            <person name="Joyet P."/>
            <person name="Kachouri R."/>
            <person name="Kerrest A."/>
            <person name="Koszul R."/>
            <person name="Lemaire M."/>
            <person name="Lesur I."/>
            <person name="Ma L."/>
            <person name="Muller H."/>
            <person name="Nicaud J.M."/>
            <person name="Nikolski M."/>
            <person name="Oztas S."/>
            <person name="Ozier-Kalogeropoulos O."/>
            <person name="Pellenz S."/>
            <person name="Potier S."/>
            <person name="Richard G.F."/>
            <person name="Straub M.L."/>
            <person name="Suleau A."/>
            <person name="Swennene D."/>
            <person name="Tekaia F."/>
            <person name="Wesolowski-Louvel M."/>
            <person name="Westhof E."/>
            <person name="Wirth B."/>
            <person name="Zeniou-Meyer M."/>
            <person name="Zivanovic I."/>
            <person name="Bolotin-Fukuhara M."/>
            <person name="Thierry A."/>
            <person name="Bouchier C."/>
            <person name="Caudron B."/>
            <person name="Scarpelli C."/>
            <person name="Gaillardin C."/>
            <person name="Weissenbach J."/>
            <person name="Wincker P."/>
            <person name="Souciet J.L."/>
        </authorList>
    </citation>
    <scope>NUCLEOTIDE SEQUENCE [LARGE SCALE GENOMIC DNA]</scope>
    <source>
        <strain evidence="3">ATCC 8585 / CBS 2359 / DSM 70799 / NBRC 1267 / NRRL Y-1140 / WM37</strain>
    </source>
</reference>
<dbReference type="EMBL" id="CR382122">
    <property type="protein sequence ID" value="CAH02060.1"/>
    <property type="molecule type" value="Genomic_DNA"/>
</dbReference>
<name>Q6CWM2_KLULA</name>
<dbReference type="KEGG" id="kla:KLLA0_B03025g"/>
<keyword evidence="1" id="KW-0472">Membrane</keyword>
<dbReference type="HOGENOM" id="CLU_061225_0_0_1"/>
<dbReference type="eggNOG" id="ENOG502S0BA">
    <property type="taxonomic scope" value="Eukaryota"/>
</dbReference>
<proteinExistence type="predicted"/>
<keyword evidence="1" id="KW-0812">Transmembrane</keyword>
<evidence type="ECO:0000256" key="1">
    <source>
        <dbReference type="SAM" id="Phobius"/>
    </source>
</evidence>
<gene>
    <name evidence="2" type="ORF">KLLA0_B03025g</name>
</gene>
<evidence type="ECO:0000313" key="3">
    <source>
        <dbReference type="Proteomes" id="UP000000598"/>
    </source>
</evidence>
<dbReference type="PaxDb" id="284590-Q6CWM2"/>
<keyword evidence="1" id="KW-1133">Transmembrane helix</keyword>